<dbReference type="Pfam" id="PF00268">
    <property type="entry name" value="Ribonuc_red_sm"/>
    <property type="match status" value="1"/>
</dbReference>
<evidence type="ECO:0000256" key="2">
    <source>
        <dbReference type="ARBA" id="ARBA00009303"/>
    </source>
</evidence>
<reference evidence="8 9" key="1">
    <citation type="submission" date="2019-10" db="EMBL/GenBank/DDBJ databases">
        <title>Complete genome sequence of bacteriophage vB_RLeM_RL2RES.</title>
        <authorList>
            <person name="Gunathilake D."/>
            <person name="Bhat S."/>
            <person name="Yost C.K."/>
            <person name="Hynes M.F."/>
        </authorList>
    </citation>
    <scope>NUCLEOTIDE SEQUENCE [LARGE SCALE GENOMIC DNA]</scope>
</reference>
<keyword evidence="7" id="KW-1133">Transmembrane helix</keyword>
<evidence type="ECO:0000313" key="8">
    <source>
        <dbReference type="EMBL" id="QGZ14137.1"/>
    </source>
</evidence>
<dbReference type="GO" id="GO:0004748">
    <property type="term" value="F:ribonucleoside-diphosphate reductase activity, thioredoxin disulfide as acceptor"/>
    <property type="evidence" value="ECO:0007669"/>
    <property type="project" value="UniProtKB-EC"/>
</dbReference>
<dbReference type="EMBL" id="MN549361">
    <property type="protein sequence ID" value="QGZ14137.1"/>
    <property type="molecule type" value="Genomic_DNA"/>
</dbReference>
<evidence type="ECO:0000256" key="6">
    <source>
        <dbReference type="ARBA" id="ARBA00023004"/>
    </source>
</evidence>
<dbReference type="InterPro" id="IPR000358">
    <property type="entry name" value="RNR_small_fam"/>
</dbReference>
<keyword evidence="9" id="KW-1185">Reference proteome</keyword>
<dbReference type="PANTHER" id="PTHR23409:SF18">
    <property type="entry name" value="RIBONUCLEOSIDE-DIPHOSPHATE REDUCTASE SUBUNIT M2"/>
    <property type="match status" value="1"/>
</dbReference>
<keyword evidence="4" id="KW-0479">Metal-binding</keyword>
<name>A0A6B9J1P7_9CAUD</name>
<dbReference type="Gene3D" id="1.10.620.20">
    <property type="entry name" value="Ribonucleotide Reductase, subunit A"/>
    <property type="match status" value="1"/>
</dbReference>
<dbReference type="EC" id="1.17.4.1" evidence="3"/>
<accession>A0A6B9J1P7</accession>
<dbReference type="GO" id="GO:0009263">
    <property type="term" value="P:deoxyribonucleotide biosynthetic process"/>
    <property type="evidence" value="ECO:0007669"/>
    <property type="project" value="InterPro"/>
</dbReference>
<feature type="transmembrane region" description="Helical" evidence="7">
    <location>
        <begin position="152"/>
        <end position="179"/>
    </location>
</feature>
<evidence type="ECO:0000256" key="5">
    <source>
        <dbReference type="ARBA" id="ARBA00023002"/>
    </source>
</evidence>
<evidence type="ECO:0000256" key="7">
    <source>
        <dbReference type="SAM" id="Phobius"/>
    </source>
</evidence>
<dbReference type="InterPro" id="IPR033909">
    <property type="entry name" value="RNR_small"/>
</dbReference>
<keyword evidence="7" id="KW-0812">Transmembrane</keyword>
<protein>
    <recommendedName>
        <fullName evidence="3">ribonucleoside-diphosphate reductase</fullName>
        <ecNumber evidence="3">1.17.4.1</ecNumber>
    </recommendedName>
</protein>
<dbReference type="InterPro" id="IPR012348">
    <property type="entry name" value="RNR-like"/>
</dbReference>
<keyword evidence="5" id="KW-0560">Oxidoreductase</keyword>
<dbReference type="PANTHER" id="PTHR23409">
    <property type="entry name" value="RIBONUCLEOSIDE-DIPHOSPHATE REDUCTASE SMALL CHAIN"/>
    <property type="match status" value="1"/>
</dbReference>
<proteinExistence type="inferred from homology"/>
<dbReference type="InterPro" id="IPR009078">
    <property type="entry name" value="Ferritin-like_SF"/>
</dbReference>
<evidence type="ECO:0000256" key="4">
    <source>
        <dbReference type="ARBA" id="ARBA00022723"/>
    </source>
</evidence>
<keyword evidence="6" id="KW-0408">Iron</keyword>
<comment type="similarity">
    <text evidence="2">Belongs to the ribonucleoside diphosphate reductase small chain family.</text>
</comment>
<dbReference type="SUPFAM" id="SSF47240">
    <property type="entry name" value="Ferritin-like"/>
    <property type="match status" value="1"/>
</dbReference>
<keyword evidence="7" id="KW-0472">Membrane</keyword>
<dbReference type="CDD" id="cd01049">
    <property type="entry name" value="RNRR2"/>
    <property type="match status" value="1"/>
</dbReference>
<sequence>MSKQIRIFDEVVARKPVYYPETKNFMKRIWEGMWTPEEFDFSTDYQDYYVNMTAMEQVLMARNVSCIGQVEISVKTYWAKVGENLPHPCISDVGFTLAQSEVVHNFAYEKLLDKLGLDDIFEENLKVPVVANRVKYLKKYNKKFSEDKKAQFIYSLILFTLFIENVSLFSQFYTISWFFRAKQYLKDTSQQVEYTRNEEMLHANFGIYLINIIRKEYPELFDEALITKVKEETLVAYKSEADIIDWIIGDYNEADPKDPNCVLSADVLKSYIQVRIDESLSRIGFDKVFENDPLRSLDDKHFWMLEEELLSEQVDFFDKKSKAYAKNNRAWPLDRPVL</sequence>
<comment type="cofactor">
    <cofactor evidence="1">
        <name>Fe cation</name>
        <dbReference type="ChEBI" id="CHEBI:24875"/>
    </cofactor>
</comment>
<dbReference type="GO" id="GO:0046872">
    <property type="term" value="F:metal ion binding"/>
    <property type="evidence" value="ECO:0007669"/>
    <property type="project" value="UniProtKB-KW"/>
</dbReference>
<dbReference type="Proteomes" id="UP000433502">
    <property type="component" value="Segment"/>
</dbReference>
<evidence type="ECO:0000256" key="3">
    <source>
        <dbReference type="ARBA" id="ARBA00012274"/>
    </source>
</evidence>
<organism evidence="8 9">
    <name type="scientific">Rhizobium phage RL2RES</name>
    <dbReference type="NCBI Taxonomy" id="103371"/>
    <lineage>
        <taxon>Viruses</taxon>
        <taxon>Duplodnaviria</taxon>
        <taxon>Heunggongvirae</taxon>
        <taxon>Uroviricota</taxon>
        <taxon>Caudoviricetes</taxon>
        <taxon>Pootjesviridae</taxon>
        <taxon>Innesvirus</taxon>
        <taxon>Innesvirus RL2RES</taxon>
    </lineage>
</organism>
<evidence type="ECO:0000256" key="1">
    <source>
        <dbReference type="ARBA" id="ARBA00001962"/>
    </source>
</evidence>
<gene>
    <name evidence="8" type="ORF">RL2RES_068</name>
</gene>
<dbReference type="UniPathway" id="UPA00326"/>
<evidence type="ECO:0000313" key="9">
    <source>
        <dbReference type="Proteomes" id="UP000433502"/>
    </source>
</evidence>